<dbReference type="Gene3D" id="3.30.980.40">
    <property type="match status" value="1"/>
</dbReference>
<dbReference type="Pfam" id="PF13491">
    <property type="entry name" value="FtsK_4TM"/>
    <property type="match status" value="1"/>
</dbReference>
<comment type="subunit">
    <text evidence="13">Homohexamer. Forms a ring that surrounds DNA.</text>
</comment>
<dbReference type="GO" id="GO:0005886">
    <property type="term" value="C:plasma membrane"/>
    <property type="evidence" value="ECO:0007669"/>
    <property type="project" value="UniProtKB-SubCell"/>
</dbReference>
<comment type="caution">
    <text evidence="17">The sequence shown here is derived from an EMBL/GenBank/DDBJ whole genome shotgun (WGS) entry which is preliminary data.</text>
</comment>
<dbReference type="CDD" id="cd01127">
    <property type="entry name" value="TrwB_TraG_TraD_VirD4"/>
    <property type="match status" value="1"/>
</dbReference>
<evidence type="ECO:0000256" key="8">
    <source>
        <dbReference type="ARBA" id="ARBA00022840"/>
    </source>
</evidence>
<evidence type="ECO:0000256" key="2">
    <source>
        <dbReference type="ARBA" id="ARBA00006474"/>
    </source>
</evidence>
<sequence>MAKRGRKPKRRSLSFSLNTGALLSVVSLLFITASVISALSLIYSSRGVALTILSATLGETFGMAAFFIPPVLFYFGLFLFRGLKWRILETRVFLGLIVLFGSVVGIFGNYGGFVGQLASQKLSLYFSEVGAKVLFSLGLAVSLIIIFEFRLESIFANLGGVFGLVKNLARAVKSLKIPNFKTEKVGEELVGLNSSAKPIRELDFELVQGPSEPVEKEEKTRVKETLAKETPTAKTLTNIPYNDTVWEYPPLSILSDPPQIRADRGDVKQRALIIEKTLDSFGIRSKVTEVNKGPAVTQYALETAQGTKIAKITSLQNDIALALASPTGSVRIEAPIPGRSLIGVEVPNNSFELVTLKEIMLSEKVAKSKSKLMMALGKDVSGTSISYDIARMPHVLVAGSTGSGKSVMIHSIISTLLFRCSPQECKFILVDPKRVELVGYRDIPHLLTPVIVDSHKALPAFKWAISEMERRYRLLENAKVRDIDLYNEMSGFQALPYIIIIVDELADLMMTSANDVEKAICRIAQLARAVGIHLVLATQRPSVDVLTGLIKANIPCRIAFNVTSQIDSRVIIDQPGAEKLLGRGDMLFVPPDVSKPVRIQGVFVSDKEREALTGFLRQAPVQAEYTDIATVSLSDSGDGKSFDRGGSQDEFFSESVRLVVLYKKASSSLLQRKLSIGYARAARILDELETMGVVSGGDGSKPRDVLISDADKYLSQLNKSS</sequence>
<comment type="similarity">
    <text evidence="2">Belongs to the FtsK/SpoIIIE/SftA family.</text>
</comment>
<keyword evidence="7" id="KW-0159">Chromosome partition</keyword>
<feature type="transmembrane region" description="Helical" evidence="15">
    <location>
        <begin position="133"/>
        <end position="151"/>
    </location>
</feature>
<dbReference type="InterPro" id="IPR050206">
    <property type="entry name" value="FtsK/SpoIIIE/SftA"/>
</dbReference>
<evidence type="ECO:0000256" key="10">
    <source>
        <dbReference type="ARBA" id="ARBA00023125"/>
    </source>
</evidence>
<evidence type="ECO:0000256" key="11">
    <source>
        <dbReference type="ARBA" id="ARBA00023136"/>
    </source>
</evidence>
<dbReference type="AlphaFoldDB" id="A0A2H0XEK0"/>
<dbReference type="InterPro" id="IPR027417">
    <property type="entry name" value="P-loop_NTPase"/>
</dbReference>
<keyword evidence="9 15" id="KW-1133">Transmembrane helix</keyword>
<dbReference type="EMBL" id="PEYT01000008">
    <property type="protein sequence ID" value="PIS23235.1"/>
    <property type="molecule type" value="Genomic_DNA"/>
</dbReference>
<evidence type="ECO:0000256" key="13">
    <source>
        <dbReference type="ARBA" id="ARBA00025923"/>
    </source>
</evidence>
<evidence type="ECO:0000256" key="4">
    <source>
        <dbReference type="ARBA" id="ARBA00022618"/>
    </source>
</evidence>
<evidence type="ECO:0000256" key="15">
    <source>
        <dbReference type="SAM" id="Phobius"/>
    </source>
</evidence>
<evidence type="ECO:0000313" key="17">
    <source>
        <dbReference type="EMBL" id="PIS23235.1"/>
    </source>
</evidence>
<keyword evidence="4" id="KW-0132">Cell division</keyword>
<dbReference type="InterPro" id="IPR036388">
    <property type="entry name" value="WH-like_DNA-bd_sf"/>
</dbReference>
<dbReference type="SUPFAM" id="SSF46785">
    <property type="entry name" value="Winged helix' DNA-binding domain"/>
    <property type="match status" value="1"/>
</dbReference>
<accession>A0A2H0XEK0</accession>
<evidence type="ECO:0000256" key="9">
    <source>
        <dbReference type="ARBA" id="ARBA00022989"/>
    </source>
</evidence>
<dbReference type="SMART" id="SM00382">
    <property type="entry name" value="AAA"/>
    <property type="match status" value="1"/>
</dbReference>
<organism evidence="17 18">
    <name type="scientific">candidate division WWE3 bacterium CG08_land_8_20_14_0_20_40_13</name>
    <dbReference type="NCBI Taxonomy" id="1975084"/>
    <lineage>
        <taxon>Bacteria</taxon>
        <taxon>Katanobacteria</taxon>
    </lineage>
</organism>
<dbReference type="GO" id="GO:0003677">
    <property type="term" value="F:DNA binding"/>
    <property type="evidence" value="ECO:0007669"/>
    <property type="project" value="UniProtKB-KW"/>
</dbReference>
<dbReference type="SUPFAM" id="SSF52540">
    <property type="entry name" value="P-loop containing nucleoside triphosphate hydrolases"/>
    <property type="match status" value="1"/>
</dbReference>
<feature type="transmembrane region" description="Helical" evidence="15">
    <location>
        <begin position="21"/>
        <end position="43"/>
    </location>
</feature>
<keyword evidence="11 15" id="KW-0472">Membrane</keyword>
<dbReference type="SMART" id="SM00843">
    <property type="entry name" value="Ftsk_gamma"/>
    <property type="match status" value="1"/>
</dbReference>
<evidence type="ECO:0000259" key="16">
    <source>
        <dbReference type="PROSITE" id="PS50901"/>
    </source>
</evidence>
<feature type="transmembrane region" description="Helical" evidence="15">
    <location>
        <begin position="63"/>
        <end position="80"/>
    </location>
</feature>
<keyword evidence="12" id="KW-0131">Cell cycle</keyword>
<evidence type="ECO:0000256" key="5">
    <source>
        <dbReference type="ARBA" id="ARBA00022692"/>
    </source>
</evidence>
<dbReference type="Gene3D" id="3.40.50.300">
    <property type="entry name" value="P-loop containing nucleotide triphosphate hydrolases"/>
    <property type="match status" value="1"/>
</dbReference>
<keyword evidence="6 14" id="KW-0547">Nucleotide-binding</keyword>
<dbReference type="Pfam" id="PF17854">
    <property type="entry name" value="FtsK_alpha"/>
    <property type="match status" value="1"/>
</dbReference>
<dbReference type="Pfam" id="PF01580">
    <property type="entry name" value="FtsK_SpoIIIE"/>
    <property type="match status" value="1"/>
</dbReference>
<evidence type="ECO:0000256" key="7">
    <source>
        <dbReference type="ARBA" id="ARBA00022829"/>
    </source>
</evidence>
<evidence type="ECO:0000256" key="1">
    <source>
        <dbReference type="ARBA" id="ARBA00004651"/>
    </source>
</evidence>
<dbReference type="PANTHER" id="PTHR22683:SF41">
    <property type="entry name" value="DNA TRANSLOCASE FTSK"/>
    <property type="match status" value="1"/>
</dbReference>
<dbReference type="InterPro" id="IPR002543">
    <property type="entry name" value="FtsK_dom"/>
</dbReference>
<dbReference type="InterPro" id="IPR003593">
    <property type="entry name" value="AAA+_ATPase"/>
</dbReference>
<proteinExistence type="inferred from homology"/>
<feature type="transmembrane region" description="Helical" evidence="15">
    <location>
        <begin position="92"/>
        <end position="113"/>
    </location>
</feature>
<evidence type="ECO:0000256" key="14">
    <source>
        <dbReference type="PROSITE-ProRule" id="PRU00289"/>
    </source>
</evidence>
<keyword evidence="5 15" id="KW-0812">Transmembrane</keyword>
<dbReference type="InterPro" id="IPR025199">
    <property type="entry name" value="FtsK_4TM"/>
</dbReference>
<feature type="binding site" evidence="14">
    <location>
        <begin position="399"/>
        <end position="406"/>
    </location>
    <ligand>
        <name>ATP</name>
        <dbReference type="ChEBI" id="CHEBI:30616"/>
    </ligand>
</feature>
<dbReference type="Pfam" id="PF09397">
    <property type="entry name" value="FtsK_gamma"/>
    <property type="match status" value="1"/>
</dbReference>
<dbReference type="PANTHER" id="PTHR22683">
    <property type="entry name" value="SPORULATION PROTEIN RELATED"/>
    <property type="match status" value="1"/>
</dbReference>
<keyword evidence="10" id="KW-0238">DNA-binding</keyword>
<feature type="domain" description="FtsK" evidence="16">
    <location>
        <begin position="382"/>
        <end position="569"/>
    </location>
</feature>
<evidence type="ECO:0000313" key="18">
    <source>
        <dbReference type="Proteomes" id="UP000230340"/>
    </source>
</evidence>
<keyword evidence="8 14" id="KW-0067">ATP-binding</keyword>
<dbReference type="PROSITE" id="PS50901">
    <property type="entry name" value="FTSK"/>
    <property type="match status" value="1"/>
</dbReference>
<gene>
    <name evidence="17" type="ORF">COT49_01255</name>
</gene>
<dbReference type="Gene3D" id="1.10.10.10">
    <property type="entry name" value="Winged helix-like DNA-binding domain superfamily/Winged helix DNA-binding domain"/>
    <property type="match status" value="1"/>
</dbReference>
<evidence type="ECO:0000256" key="12">
    <source>
        <dbReference type="ARBA" id="ARBA00023306"/>
    </source>
</evidence>
<dbReference type="InterPro" id="IPR041027">
    <property type="entry name" value="FtsK_alpha"/>
</dbReference>
<dbReference type="InterPro" id="IPR036390">
    <property type="entry name" value="WH_DNA-bd_sf"/>
</dbReference>
<evidence type="ECO:0000256" key="6">
    <source>
        <dbReference type="ARBA" id="ARBA00022741"/>
    </source>
</evidence>
<protein>
    <submittedName>
        <fullName evidence="17">DNA translocase FtsK</fullName>
    </submittedName>
</protein>
<dbReference type="GO" id="GO:0007059">
    <property type="term" value="P:chromosome segregation"/>
    <property type="evidence" value="ECO:0007669"/>
    <property type="project" value="UniProtKB-KW"/>
</dbReference>
<dbReference type="GO" id="GO:0051301">
    <property type="term" value="P:cell division"/>
    <property type="evidence" value="ECO:0007669"/>
    <property type="project" value="UniProtKB-KW"/>
</dbReference>
<dbReference type="GO" id="GO:0005524">
    <property type="term" value="F:ATP binding"/>
    <property type="evidence" value="ECO:0007669"/>
    <property type="project" value="UniProtKB-UniRule"/>
</dbReference>
<reference evidence="18" key="1">
    <citation type="submission" date="2017-09" db="EMBL/GenBank/DDBJ databases">
        <title>Depth-based differentiation of microbial function through sediment-hosted aquifers and enrichment of novel symbionts in the deep terrestrial subsurface.</title>
        <authorList>
            <person name="Probst A.J."/>
            <person name="Ladd B."/>
            <person name="Jarett J.K."/>
            <person name="Geller-Mcgrath D.E."/>
            <person name="Sieber C.M.K."/>
            <person name="Emerson J.B."/>
            <person name="Anantharaman K."/>
            <person name="Thomas B.C."/>
            <person name="Malmstrom R."/>
            <person name="Stieglmeier M."/>
            <person name="Klingl A."/>
            <person name="Woyke T."/>
            <person name="Ryan C.M."/>
            <person name="Banfield J.F."/>
        </authorList>
    </citation>
    <scope>NUCLEOTIDE SEQUENCE [LARGE SCALE GENOMIC DNA]</scope>
</reference>
<evidence type="ECO:0000256" key="3">
    <source>
        <dbReference type="ARBA" id="ARBA00022475"/>
    </source>
</evidence>
<keyword evidence="3" id="KW-1003">Cell membrane</keyword>
<comment type="subcellular location">
    <subcellularLocation>
        <location evidence="1">Cell membrane</location>
        <topology evidence="1">Multi-pass membrane protein</topology>
    </subcellularLocation>
</comment>
<name>A0A2H0XEK0_UNCKA</name>
<dbReference type="InterPro" id="IPR018541">
    <property type="entry name" value="Ftsk_gamma"/>
</dbReference>
<dbReference type="Proteomes" id="UP000230340">
    <property type="component" value="Unassembled WGS sequence"/>
</dbReference>